<gene>
    <name evidence="7" type="ORF">FYJ85_13475</name>
</gene>
<dbReference type="SUPFAM" id="SSF102114">
    <property type="entry name" value="Radical SAM enzymes"/>
    <property type="match status" value="1"/>
</dbReference>
<accession>A0A844G6G7</accession>
<evidence type="ECO:0000256" key="1">
    <source>
        <dbReference type="ARBA" id="ARBA00001966"/>
    </source>
</evidence>
<protein>
    <submittedName>
        <fullName evidence="7">Radical SAM protein</fullName>
    </submittedName>
</protein>
<dbReference type="RefSeq" id="WP_154419199.1">
    <property type="nucleotide sequence ID" value="NZ_VUNS01000015.1"/>
</dbReference>
<comment type="caution">
    <text evidence="7">The sequence shown here is derived from an EMBL/GenBank/DDBJ whole genome shotgun (WGS) entry which is preliminary data.</text>
</comment>
<evidence type="ECO:0000256" key="5">
    <source>
        <dbReference type="ARBA" id="ARBA00023014"/>
    </source>
</evidence>
<reference evidence="7 8" key="1">
    <citation type="submission" date="2019-08" db="EMBL/GenBank/DDBJ databases">
        <title>In-depth cultivation of the pig gut microbiome towards novel bacterial diversity and tailored functional studies.</title>
        <authorList>
            <person name="Wylensek D."/>
            <person name="Hitch T.C.A."/>
            <person name="Clavel T."/>
        </authorList>
    </citation>
    <scope>NUCLEOTIDE SEQUENCE [LARGE SCALE GENOMIC DNA]</scope>
    <source>
        <strain evidence="7 8">BBE-744-WT-12</strain>
    </source>
</reference>
<dbReference type="CDD" id="cd01335">
    <property type="entry name" value="Radical_SAM"/>
    <property type="match status" value="1"/>
</dbReference>
<dbReference type="PANTHER" id="PTHR43409:SF4">
    <property type="entry name" value="RADICAL SAM SUPERFAMILY PROTEIN"/>
    <property type="match status" value="1"/>
</dbReference>
<dbReference type="GO" id="GO:0051536">
    <property type="term" value="F:iron-sulfur cluster binding"/>
    <property type="evidence" value="ECO:0007669"/>
    <property type="project" value="UniProtKB-KW"/>
</dbReference>
<dbReference type="EMBL" id="VUNS01000015">
    <property type="protein sequence ID" value="MST98048.1"/>
    <property type="molecule type" value="Genomic_DNA"/>
</dbReference>
<dbReference type="AlphaFoldDB" id="A0A844G6G7"/>
<dbReference type="InterPro" id="IPR051198">
    <property type="entry name" value="BchE-like"/>
</dbReference>
<name>A0A844G6G7_9BACT</name>
<evidence type="ECO:0000313" key="8">
    <source>
        <dbReference type="Proteomes" id="UP000435649"/>
    </source>
</evidence>
<feature type="domain" description="Radical SAM core" evidence="6">
    <location>
        <begin position="11"/>
        <end position="242"/>
    </location>
</feature>
<evidence type="ECO:0000256" key="3">
    <source>
        <dbReference type="ARBA" id="ARBA00022723"/>
    </source>
</evidence>
<evidence type="ECO:0000256" key="2">
    <source>
        <dbReference type="ARBA" id="ARBA00022691"/>
    </source>
</evidence>
<dbReference type="InterPro" id="IPR013785">
    <property type="entry name" value="Aldolase_TIM"/>
</dbReference>
<dbReference type="InterPro" id="IPR058240">
    <property type="entry name" value="rSAM_sf"/>
</dbReference>
<keyword evidence="2" id="KW-0949">S-adenosyl-L-methionine</keyword>
<dbReference type="SMART" id="SM00729">
    <property type="entry name" value="Elp3"/>
    <property type="match status" value="1"/>
</dbReference>
<organism evidence="7 8">
    <name type="scientific">Victivallis lenta</name>
    <dbReference type="NCBI Taxonomy" id="2606640"/>
    <lineage>
        <taxon>Bacteria</taxon>
        <taxon>Pseudomonadati</taxon>
        <taxon>Lentisphaerota</taxon>
        <taxon>Lentisphaeria</taxon>
        <taxon>Victivallales</taxon>
        <taxon>Victivallaceae</taxon>
        <taxon>Victivallis</taxon>
    </lineage>
</organism>
<keyword evidence="4" id="KW-0408">Iron</keyword>
<dbReference type="Pfam" id="PF04055">
    <property type="entry name" value="Radical_SAM"/>
    <property type="match status" value="1"/>
</dbReference>
<evidence type="ECO:0000259" key="6">
    <source>
        <dbReference type="PROSITE" id="PS51918"/>
    </source>
</evidence>
<sequence length="288" mass="31704">MTPHYVEPLFRPPAEAGSLIFQVAYGCPHNGCRFCGMYKGVPYRLRTEEELAAEIRRAGVAYPRVRRIFLADGDVMAIGFDRVHRILAELGAAFPFLSRVSSYANGSSIARYRESELEALRGLKLHTLYVGLETGMQQLLDRVGKTERVAEMVESVRRVQLCGLRASVMVLLGLGGRRYGAEHAARTAEALNAMQPRLLSALRFVPVLGSPYPEFELLSERETAAELLAMVEGLSLERTVFRANHNSNPLPLEARFPAGREALILELKNALASGRLDASGPGILPAEL</sequence>
<dbReference type="SFLD" id="SFLDG01082">
    <property type="entry name" value="B12-binding_domain_containing"/>
    <property type="match status" value="1"/>
</dbReference>
<comment type="cofactor">
    <cofactor evidence="1">
        <name>[4Fe-4S] cluster</name>
        <dbReference type="ChEBI" id="CHEBI:49883"/>
    </cofactor>
</comment>
<keyword evidence="5" id="KW-0411">Iron-sulfur</keyword>
<dbReference type="Gene3D" id="3.20.20.70">
    <property type="entry name" value="Aldolase class I"/>
    <property type="match status" value="1"/>
</dbReference>
<proteinExistence type="predicted"/>
<dbReference type="InterPro" id="IPR007197">
    <property type="entry name" value="rSAM"/>
</dbReference>
<dbReference type="SFLD" id="SFLDS00029">
    <property type="entry name" value="Radical_SAM"/>
    <property type="match status" value="1"/>
</dbReference>
<evidence type="ECO:0000313" key="7">
    <source>
        <dbReference type="EMBL" id="MST98048.1"/>
    </source>
</evidence>
<dbReference type="InterPro" id="IPR006638">
    <property type="entry name" value="Elp3/MiaA/NifB-like_rSAM"/>
</dbReference>
<evidence type="ECO:0000256" key="4">
    <source>
        <dbReference type="ARBA" id="ARBA00023004"/>
    </source>
</evidence>
<dbReference type="SFLD" id="SFLDG01095">
    <property type="entry name" value="Uncharacterised_Radical_SAM_Su"/>
    <property type="match status" value="1"/>
</dbReference>
<keyword evidence="8" id="KW-1185">Reference proteome</keyword>
<keyword evidence="3" id="KW-0479">Metal-binding</keyword>
<dbReference type="PROSITE" id="PS51918">
    <property type="entry name" value="RADICAL_SAM"/>
    <property type="match status" value="1"/>
</dbReference>
<dbReference type="PANTHER" id="PTHR43409">
    <property type="entry name" value="ANAEROBIC MAGNESIUM-PROTOPORPHYRIN IX MONOMETHYL ESTER CYCLASE-RELATED"/>
    <property type="match status" value="1"/>
</dbReference>
<dbReference type="GO" id="GO:0046872">
    <property type="term" value="F:metal ion binding"/>
    <property type="evidence" value="ECO:0007669"/>
    <property type="project" value="UniProtKB-KW"/>
</dbReference>
<dbReference type="GO" id="GO:0003824">
    <property type="term" value="F:catalytic activity"/>
    <property type="evidence" value="ECO:0007669"/>
    <property type="project" value="InterPro"/>
</dbReference>
<dbReference type="Proteomes" id="UP000435649">
    <property type="component" value="Unassembled WGS sequence"/>
</dbReference>